<accession>X1C611</accession>
<name>X1C611_9ZZZZ</name>
<dbReference type="AlphaFoldDB" id="X1C611"/>
<gene>
    <name evidence="1" type="ORF">S01H4_42532</name>
</gene>
<organism evidence="1">
    <name type="scientific">marine sediment metagenome</name>
    <dbReference type="NCBI Taxonomy" id="412755"/>
    <lineage>
        <taxon>unclassified sequences</taxon>
        <taxon>metagenomes</taxon>
        <taxon>ecological metagenomes</taxon>
    </lineage>
</organism>
<proteinExistence type="predicted"/>
<dbReference type="EMBL" id="BART01023366">
    <property type="protein sequence ID" value="GAG91843.1"/>
    <property type="molecule type" value="Genomic_DNA"/>
</dbReference>
<sequence>MIQKSFEQEMLEAIDERNKNIEAFGESMESFGKDLDEFGRAFNKGMDKLDKQADDLLKLITMPEFLKGIGMKNHEIRRVQGKIGRIKSQSSVK</sequence>
<evidence type="ECO:0008006" key="2">
    <source>
        <dbReference type="Google" id="ProtNLM"/>
    </source>
</evidence>
<evidence type="ECO:0000313" key="1">
    <source>
        <dbReference type="EMBL" id="GAG91843.1"/>
    </source>
</evidence>
<reference evidence="1" key="1">
    <citation type="journal article" date="2014" name="Front. Microbiol.">
        <title>High frequency of phylogenetically diverse reductive dehalogenase-homologous genes in deep subseafloor sedimentary metagenomes.</title>
        <authorList>
            <person name="Kawai M."/>
            <person name="Futagami T."/>
            <person name="Toyoda A."/>
            <person name="Takaki Y."/>
            <person name="Nishi S."/>
            <person name="Hori S."/>
            <person name="Arai W."/>
            <person name="Tsubouchi T."/>
            <person name="Morono Y."/>
            <person name="Uchiyama I."/>
            <person name="Ito T."/>
            <person name="Fujiyama A."/>
            <person name="Inagaki F."/>
            <person name="Takami H."/>
        </authorList>
    </citation>
    <scope>NUCLEOTIDE SEQUENCE</scope>
    <source>
        <strain evidence="1">Expedition CK06-06</strain>
    </source>
</reference>
<comment type="caution">
    <text evidence="1">The sequence shown here is derived from an EMBL/GenBank/DDBJ whole genome shotgun (WGS) entry which is preliminary data.</text>
</comment>
<protein>
    <recommendedName>
        <fullName evidence="2">t-SNARE coiled-coil homology domain-containing protein</fullName>
    </recommendedName>
</protein>